<dbReference type="EMBL" id="JAGTJQ010000001">
    <property type="protein sequence ID" value="KAH7041540.1"/>
    <property type="molecule type" value="Genomic_DNA"/>
</dbReference>
<evidence type="ECO:0000256" key="14">
    <source>
        <dbReference type="PROSITE-ProRule" id="PRU01379"/>
    </source>
</evidence>
<feature type="active site" description="Proton donor/acceptor" evidence="14">
    <location>
        <position position="397"/>
    </location>
</feature>
<comment type="cofactor">
    <cofactor evidence="1">
        <name>Zn(2+)</name>
        <dbReference type="ChEBI" id="CHEBI:29105"/>
    </cofactor>
</comment>
<keyword evidence="10" id="KW-0862">Zinc</keyword>
<dbReference type="PANTHER" id="PTHR11705">
    <property type="entry name" value="PROTEASE FAMILY M14 CARBOXYPEPTIDASE A,B"/>
    <property type="match status" value="1"/>
</dbReference>
<evidence type="ECO:0000256" key="4">
    <source>
        <dbReference type="ARBA" id="ARBA00005988"/>
    </source>
</evidence>
<dbReference type="RefSeq" id="XP_046019595.1">
    <property type="nucleotide sequence ID" value="XM_046160807.1"/>
</dbReference>
<evidence type="ECO:0000256" key="1">
    <source>
        <dbReference type="ARBA" id="ARBA00001947"/>
    </source>
</evidence>
<dbReference type="PROSITE" id="PS00132">
    <property type="entry name" value="CARBOXYPEPT_ZN_1"/>
    <property type="match status" value="1"/>
</dbReference>
<dbReference type="PANTHER" id="PTHR11705:SF143">
    <property type="entry name" value="SLL0236 PROTEIN"/>
    <property type="match status" value="1"/>
</dbReference>
<evidence type="ECO:0000256" key="13">
    <source>
        <dbReference type="ARBA" id="ARBA00023145"/>
    </source>
</evidence>
<name>A0A9P8YJQ1_9PEZI</name>
<evidence type="ECO:0000256" key="15">
    <source>
        <dbReference type="SAM" id="SignalP"/>
    </source>
</evidence>
<comment type="function">
    <text evidence="2">Extracellular metalloprotease that contributes to pathogenicity.</text>
</comment>
<dbReference type="SMART" id="SM00631">
    <property type="entry name" value="Zn_pept"/>
    <property type="match status" value="1"/>
</dbReference>
<evidence type="ECO:0000256" key="10">
    <source>
        <dbReference type="ARBA" id="ARBA00022833"/>
    </source>
</evidence>
<evidence type="ECO:0000256" key="9">
    <source>
        <dbReference type="ARBA" id="ARBA00022801"/>
    </source>
</evidence>
<keyword evidence="7" id="KW-0479">Metal-binding</keyword>
<dbReference type="SUPFAM" id="SSF54897">
    <property type="entry name" value="Protease propeptides/inhibitors"/>
    <property type="match status" value="1"/>
</dbReference>
<dbReference type="GO" id="GO:0006508">
    <property type="term" value="P:proteolysis"/>
    <property type="evidence" value="ECO:0007669"/>
    <property type="project" value="UniProtKB-KW"/>
</dbReference>
<keyword evidence="6" id="KW-0645">Protease</keyword>
<keyword evidence="11" id="KW-0843">Virulence</keyword>
<dbReference type="SUPFAM" id="SSF53187">
    <property type="entry name" value="Zn-dependent exopeptidases"/>
    <property type="match status" value="1"/>
</dbReference>
<comment type="similarity">
    <text evidence="4 14">Belongs to the peptidase M14 family.</text>
</comment>
<dbReference type="FunFam" id="3.40.630.10:FF:000165">
    <property type="entry name" value="Glucan 1,4-alpha-glucosidase, putative"/>
    <property type="match status" value="1"/>
</dbReference>
<dbReference type="PRINTS" id="PR00765">
    <property type="entry name" value="CRBOXYPTASEA"/>
</dbReference>
<keyword evidence="13" id="KW-0865">Zymogen</keyword>
<dbReference type="Proteomes" id="UP000756346">
    <property type="component" value="Unassembled WGS sequence"/>
</dbReference>
<keyword evidence="18" id="KW-1185">Reference proteome</keyword>
<dbReference type="GO" id="GO:0004181">
    <property type="term" value="F:metallocarboxypeptidase activity"/>
    <property type="evidence" value="ECO:0007669"/>
    <property type="project" value="InterPro"/>
</dbReference>
<proteinExistence type="inferred from homology"/>
<comment type="caution">
    <text evidence="17">The sequence shown here is derived from an EMBL/GenBank/DDBJ whole genome shotgun (WGS) entry which is preliminary data.</text>
</comment>
<dbReference type="GO" id="GO:0008270">
    <property type="term" value="F:zinc ion binding"/>
    <property type="evidence" value="ECO:0007669"/>
    <property type="project" value="InterPro"/>
</dbReference>
<dbReference type="CDD" id="cd03860">
    <property type="entry name" value="M14_CP_A-B_like"/>
    <property type="match status" value="1"/>
</dbReference>
<evidence type="ECO:0000256" key="3">
    <source>
        <dbReference type="ARBA" id="ARBA00004613"/>
    </source>
</evidence>
<dbReference type="Pfam" id="PF00246">
    <property type="entry name" value="Peptidase_M14"/>
    <property type="match status" value="1"/>
</dbReference>
<evidence type="ECO:0000256" key="7">
    <source>
        <dbReference type="ARBA" id="ARBA00022723"/>
    </source>
</evidence>
<evidence type="ECO:0000313" key="17">
    <source>
        <dbReference type="EMBL" id="KAH7041540.1"/>
    </source>
</evidence>
<comment type="subcellular location">
    <subcellularLocation>
        <location evidence="3">Secreted</location>
    </subcellularLocation>
</comment>
<feature type="domain" description="Peptidase M14" evidence="16">
    <location>
        <begin position="131"/>
        <end position="431"/>
    </location>
</feature>
<keyword evidence="9" id="KW-0378">Hydrolase</keyword>
<dbReference type="GO" id="GO:0005576">
    <property type="term" value="C:extracellular region"/>
    <property type="evidence" value="ECO:0007669"/>
    <property type="project" value="UniProtKB-SubCell"/>
</dbReference>
<gene>
    <name evidence="17" type="ORF">B0I36DRAFT_380267</name>
</gene>
<keyword evidence="5" id="KW-0964">Secreted</keyword>
<evidence type="ECO:0000259" key="16">
    <source>
        <dbReference type="PROSITE" id="PS52035"/>
    </source>
</evidence>
<dbReference type="PROSITE" id="PS52035">
    <property type="entry name" value="PEPTIDASE_M14"/>
    <property type="match status" value="1"/>
</dbReference>
<evidence type="ECO:0000256" key="6">
    <source>
        <dbReference type="ARBA" id="ARBA00022670"/>
    </source>
</evidence>
<dbReference type="InterPro" id="IPR057246">
    <property type="entry name" value="CARBOXYPEPT_ZN_1"/>
</dbReference>
<organism evidence="17 18">
    <name type="scientific">Microdochium trichocladiopsis</name>
    <dbReference type="NCBI Taxonomy" id="1682393"/>
    <lineage>
        <taxon>Eukaryota</taxon>
        <taxon>Fungi</taxon>
        <taxon>Dikarya</taxon>
        <taxon>Ascomycota</taxon>
        <taxon>Pezizomycotina</taxon>
        <taxon>Sordariomycetes</taxon>
        <taxon>Xylariomycetidae</taxon>
        <taxon>Xylariales</taxon>
        <taxon>Microdochiaceae</taxon>
        <taxon>Microdochium</taxon>
    </lineage>
</organism>
<evidence type="ECO:0000256" key="12">
    <source>
        <dbReference type="ARBA" id="ARBA00023049"/>
    </source>
</evidence>
<dbReference type="AlphaFoldDB" id="A0A9P8YJQ1"/>
<dbReference type="GeneID" id="70190353"/>
<evidence type="ECO:0000256" key="8">
    <source>
        <dbReference type="ARBA" id="ARBA00022729"/>
    </source>
</evidence>
<keyword evidence="8 15" id="KW-0732">Signal</keyword>
<feature type="chain" id="PRO_5040428603" description="Peptidase M14 domain-containing protein" evidence="15">
    <location>
        <begin position="17"/>
        <end position="431"/>
    </location>
</feature>
<dbReference type="Gene3D" id="3.40.630.10">
    <property type="entry name" value="Zn peptidases"/>
    <property type="match status" value="1"/>
</dbReference>
<evidence type="ECO:0000256" key="5">
    <source>
        <dbReference type="ARBA" id="ARBA00022525"/>
    </source>
</evidence>
<evidence type="ECO:0000256" key="2">
    <source>
        <dbReference type="ARBA" id="ARBA00003091"/>
    </source>
</evidence>
<dbReference type="InterPro" id="IPR000834">
    <property type="entry name" value="Peptidase_M14"/>
</dbReference>
<sequence>MRFFSSLLLAAPLAAAVLLDRNGKIVYDGYKVFRVNTPEEGIAALDAQIAELEGIDVHRHADHFDVAIPPANLEAFGALNLDAQVLSEDLGELIAGEGEIAEYEGTTSMRLSSEDGEVSAAALPSLSWFSAYHAYDAHLTFLRDLQGAFPSNSEIITAGTSVQGRTITGIHLWGSGGKGSKPAIYFNGNVHAREWITSKVAEYLAYQLVVNYNNDTAVKAVLDKYDFYILPIVNPDGFVYTQTTDRLWRKNRQTRSGTSAVGTDINRNWPYQWVGSGSSTSPSSETYRGVAAGDTPENTGIRKFGDTLAAGKGIKLYIDWHSYGQYILFPYGYSCSAQVSNYSKQQSLAQSVASQIRSLYSKSFTYGPICTTLYAANGGSTDYMQDVAKTELAWTIELRDTGSYGFNLPASQILQSGQEQWKGQLWLWQNM</sequence>
<keyword evidence="12" id="KW-0482">Metalloprotease</keyword>
<evidence type="ECO:0000313" key="18">
    <source>
        <dbReference type="Proteomes" id="UP000756346"/>
    </source>
</evidence>
<dbReference type="OrthoDB" id="3626597at2759"/>
<reference evidence="17" key="1">
    <citation type="journal article" date="2021" name="Nat. Commun.">
        <title>Genetic determinants of endophytism in the Arabidopsis root mycobiome.</title>
        <authorList>
            <person name="Mesny F."/>
            <person name="Miyauchi S."/>
            <person name="Thiergart T."/>
            <person name="Pickel B."/>
            <person name="Atanasova L."/>
            <person name="Karlsson M."/>
            <person name="Huettel B."/>
            <person name="Barry K.W."/>
            <person name="Haridas S."/>
            <person name="Chen C."/>
            <person name="Bauer D."/>
            <person name="Andreopoulos W."/>
            <person name="Pangilinan J."/>
            <person name="LaButti K."/>
            <person name="Riley R."/>
            <person name="Lipzen A."/>
            <person name="Clum A."/>
            <person name="Drula E."/>
            <person name="Henrissat B."/>
            <person name="Kohler A."/>
            <person name="Grigoriev I.V."/>
            <person name="Martin F.M."/>
            <person name="Hacquard S."/>
        </authorList>
    </citation>
    <scope>NUCLEOTIDE SEQUENCE</scope>
    <source>
        <strain evidence="17">MPI-CAGE-CH-0230</strain>
    </source>
</reference>
<protein>
    <recommendedName>
        <fullName evidence="16">Peptidase M14 domain-containing protein</fullName>
    </recommendedName>
</protein>
<accession>A0A9P8YJQ1</accession>
<evidence type="ECO:0000256" key="11">
    <source>
        <dbReference type="ARBA" id="ARBA00023026"/>
    </source>
</evidence>
<feature type="signal peptide" evidence="15">
    <location>
        <begin position="1"/>
        <end position="16"/>
    </location>
</feature>